<evidence type="ECO:0000256" key="5">
    <source>
        <dbReference type="ARBA" id="ARBA00022741"/>
    </source>
</evidence>
<dbReference type="InterPro" id="IPR044876">
    <property type="entry name" value="HRDC_dom_sf"/>
</dbReference>
<dbReference type="EC" id="5.6.2.4" evidence="12"/>
<evidence type="ECO:0000256" key="10">
    <source>
        <dbReference type="ARBA" id="ARBA00023235"/>
    </source>
</evidence>
<keyword evidence="8" id="KW-0067">ATP-binding</keyword>
<comment type="cofactor">
    <cofactor evidence="2">
        <name>Zn(2+)</name>
        <dbReference type="ChEBI" id="CHEBI:29105"/>
    </cofactor>
</comment>
<dbReference type="PANTHER" id="PTHR13710">
    <property type="entry name" value="DNA HELICASE RECQ FAMILY MEMBER"/>
    <property type="match status" value="1"/>
</dbReference>
<evidence type="ECO:0000256" key="8">
    <source>
        <dbReference type="ARBA" id="ARBA00022840"/>
    </source>
</evidence>
<feature type="domain" description="Helicase C-terminal" evidence="17">
    <location>
        <begin position="223"/>
        <end position="372"/>
    </location>
</feature>
<dbReference type="GO" id="GO:0030894">
    <property type="term" value="C:replisome"/>
    <property type="evidence" value="ECO:0007669"/>
    <property type="project" value="TreeGrafter"/>
</dbReference>
<evidence type="ECO:0000256" key="3">
    <source>
        <dbReference type="ARBA" id="ARBA00005446"/>
    </source>
</evidence>
<dbReference type="GO" id="GO:0046872">
    <property type="term" value="F:metal ion binding"/>
    <property type="evidence" value="ECO:0007669"/>
    <property type="project" value="UniProtKB-KW"/>
</dbReference>
<dbReference type="EMBL" id="CP048020">
    <property type="protein sequence ID" value="QHX43730.1"/>
    <property type="molecule type" value="Genomic_DNA"/>
</dbReference>
<dbReference type="PROSITE" id="PS50967">
    <property type="entry name" value="HRDC"/>
    <property type="match status" value="1"/>
</dbReference>
<reference evidence="18 19" key="1">
    <citation type="submission" date="2020-01" db="EMBL/GenBank/DDBJ databases">
        <title>Complete genome sequence of a human oral phylogroup 1 Treponema sp. strain ATCC 700766, originally isolated from periodontitis dental plaque.</title>
        <authorList>
            <person name="Chan Y."/>
            <person name="Huo Y.-B."/>
            <person name="Yu X.-L."/>
            <person name="Zeng H."/>
            <person name="Leung W.-K."/>
            <person name="Watt R.M."/>
        </authorList>
    </citation>
    <scope>NUCLEOTIDE SEQUENCE [LARGE SCALE GENOMIC DNA]</scope>
    <source>
        <strain evidence="18 19">OMZ 804</strain>
    </source>
</reference>
<dbReference type="InterPro" id="IPR011545">
    <property type="entry name" value="DEAD/DEAH_box_helicase_dom"/>
</dbReference>
<dbReference type="SUPFAM" id="SSF47819">
    <property type="entry name" value="HRDC-like"/>
    <property type="match status" value="1"/>
</dbReference>
<sequence>MEKYDELLKRAHTVLKTTFGYNEFRPMQQEVIASVLSGCDTLAVMPTGGGKSLCYQIPALLFGGITLVVSPLISLMQDQVASLVENGVSAVFLNSSLEWGDYLDAVRRIKSGSVKLVYLSPEALAAERTQSILHDASLPVSCITIDEAHCISEWGHDFRPDYLAISNIRAQFKDAVFLALTATATAQVQKDITANLRMKTPEVFVAGFNRANIFLEVRPKRNALHEVTACLEKHSGESGIIYCFSRNQVDKLTEKLKDSGYSALNYHAGLSDEERRSHQQQFIRDKVRIMVATVAFGMGIDKPNVRFVIHYDLPKSLEEYYQEIGRAGRDGLASHALLLYSAGDAHKIRSFFEEAADSANSERLLQAMLRFASARTCRRHFLLSYFGERFVPAAANEKAENADAEPEDIGGENENAYGQRCPFPCCDVCSAPPPPLTDVTIPAQKFMSCIYRTQSRFGLSYIVDVLLGSKQKRIIENGHDKVSTWGIGKELSKEDWFALSDALIYAGLVEKNGDYNVLIITENGKRTLASRAKIELPIELIGQSGMNQAVSKKTGIDSKKNDTAHKKSEYKRGEFLRTLNEDDTMLYEAIKDWRKHAAEEENVPPYVIFGDRTIEDLILKKPRTVRELLNVFGIGEIKAEKFGSALLRLVENTGR</sequence>
<dbReference type="SMART" id="SM00490">
    <property type="entry name" value="HELICc"/>
    <property type="match status" value="1"/>
</dbReference>
<evidence type="ECO:0000259" key="15">
    <source>
        <dbReference type="PROSITE" id="PS50967"/>
    </source>
</evidence>
<evidence type="ECO:0000256" key="14">
    <source>
        <dbReference type="ARBA" id="ARBA00044550"/>
    </source>
</evidence>
<dbReference type="InterPro" id="IPR018982">
    <property type="entry name" value="RQC_domain"/>
</dbReference>
<dbReference type="AlphaFoldDB" id="A0A6P1Y355"/>
<evidence type="ECO:0000259" key="16">
    <source>
        <dbReference type="PROSITE" id="PS51192"/>
    </source>
</evidence>
<dbReference type="GO" id="GO:0006310">
    <property type="term" value="P:DNA recombination"/>
    <property type="evidence" value="ECO:0007669"/>
    <property type="project" value="InterPro"/>
</dbReference>
<dbReference type="PROSITE" id="PS51194">
    <property type="entry name" value="HELICASE_CTER"/>
    <property type="match status" value="1"/>
</dbReference>
<accession>A0A6P1Y355</accession>
<keyword evidence="5" id="KW-0547">Nucleotide-binding</keyword>
<dbReference type="GO" id="GO:0005524">
    <property type="term" value="F:ATP binding"/>
    <property type="evidence" value="ECO:0007669"/>
    <property type="project" value="UniProtKB-KW"/>
</dbReference>
<keyword evidence="4" id="KW-0479">Metal-binding</keyword>
<dbReference type="Pfam" id="PF16124">
    <property type="entry name" value="RecQ_Zn_bind"/>
    <property type="match status" value="1"/>
</dbReference>
<dbReference type="InterPro" id="IPR014001">
    <property type="entry name" value="Helicase_ATP-bd"/>
</dbReference>
<comment type="similarity">
    <text evidence="3">Belongs to the helicase family. RecQ subfamily.</text>
</comment>
<dbReference type="InterPro" id="IPR032284">
    <property type="entry name" value="RecQ_Zn-bd"/>
</dbReference>
<dbReference type="SMART" id="SM00487">
    <property type="entry name" value="DEXDc"/>
    <property type="match status" value="1"/>
</dbReference>
<dbReference type="SUPFAM" id="SSF52540">
    <property type="entry name" value="P-loop containing nucleoside triphosphate hydrolases"/>
    <property type="match status" value="1"/>
</dbReference>
<dbReference type="GO" id="GO:0009378">
    <property type="term" value="F:four-way junction helicase activity"/>
    <property type="evidence" value="ECO:0007669"/>
    <property type="project" value="TreeGrafter"/>
</dbReference>
<dbReference type="CDD" id="cd18794">
    <property type="entry name" value="SF2_C_RecQ"/>
    <property type="match status" value="1"/>
</dbReference>
<evidence type="ECO:0000256" key="1">
    <source>
        <dbReference type="ARBA" id="ARBA00001946"/>
    </source>
</evidence>
<dbReference type="GO" id="GO:0043138">
    <property type="term" value="F:3'-5' DNA helicase activity"/>
    <property type="evidence" value="ECO:0007669"/>
    <property type="project" value="UniProtKB-EC"/>
</dbReference>
<dbReference type="RefSeq" id="WP_162664041.1">
    <property type="nucleotide sequence ID" value="NZ_CP048020.1"/>
</dbReference>
<dbReference type="SUPFAM" id="SSF46785">
    <property type="entry name" value="Winged helix' DNA-binding domain"/>
    <property type="match status" value="1"/>
</dbReference>
<dbReference type="InterPro" id="IPR002121">
    <property type="entry name" value="HRDC_dom"/>
</dbReference>
<dbReference type="NCBIfam" id="TIGR00614">
    <property type="entry name" value="recQ_fam"/>
    <property type="match status" value="1"/>
</dbReference>
<gene>
    <name evidence="18" type="ORF">GWP43_10090</name>
</gene>
<organism evidence="18 19">
    <name type="scientific">Treponema vincentii</name>
    <dbReference type="NCBI Taxonomy" id="69710"/>
    <lineage>
        <taxon>Bacteria</taxon>
        <taxon>Pseudomonadati</taxon>
        <taxon>Spirochaetota</taxon>
        <taxon>Spirochaetia</taxon>
        <taxon>Spirochaetales</taxon>
        <taxon>Treponemataceae</taxon>
        <taxon>Treponema</taxon>
    </lineage>
</organism>
<keyword evidence="10" id="KW-0413">Isomerase</keyword>
<dbReference type="GO" id="GO:0006281">
    <property type="term" value="P:DNA repair"/>
    <property type="evidence" value="ECO:0007669"/>
    <property type="project" value="InterPro"/>
</dbReference>
<dbReference type="Pfam" id="PF00270">
    <property type="entry name" value="DEAD"/>
    <property type="match status" value="1"/>
</dbReference>
<dbReference type="InterPro" id="IPR036390">
    <property type="entry name" value="WH_DNA-bd_sf"/>
</dbReference>
<evidence type="ECO:0000256" key="7">
    <source>
        <dbReference type="ARBA" id="ARBA00022806"/>
    </source>
</evidence>
<keyword evidence="6" id="KW-0378">Hydrolase</keyword>
<dbReference type="FunFam" id="3.40.50.300:FF:000296">
    <property type="entry name" value="ATP-dependent DNA helicase RecQ"/>
    <property type="match status" value="1"/>
</dbReference>
<feature type="domain" description="Helicase ATP-binding" evidence="16">
    <location>
        <begin position="32"/>
        <end position="202"/>
    </location>
</feature>
<dbReference type="GO" id="GO:0043590">
    <property type="term" value="C:bacterial nucleoid"/>
    <property type="evidence" value="ECO:0007669"/>
    <property type="project" value="TreeGrafter"/>
</dbReference>
<name>A0A6P1Y355_9SPIR</name>
<evidence type="ECO:0000256" key="4">
    <source>
        <dbReference type="ARBA" id="ARBA00022723"/>
    </source>
</evidence>
<dbReference type="CDD" id="cd17920">
    <property type="entry name" value="DEXHc_RecQ"/>
    <property type="match status" value="1"/>
</dbReference>
<dbReference type="Gene3D" id="1.10.150.80">
    <property type="entry name" value="HRDC domain"/>
    <property type="match status" value="1"/>
</dbReference>
<dbReference type="InterPro" id="IPR004589">
    <property type="entry name" value="DNA_helicase_ATP-dep_RecQ"/>
</dbReference>
<dbReference type="GO" id="GO:0003677">
    <property type="term" value="F:DNA binding"/>
    <property type="evidence" value="ECO:0007669"/>
    <property type="project" value="UniProtKB-KW"/>
</dbReference>
<dbReference type="GO" id="GO:0005737">
    <property type="term" value="C:cytoplasm"/>
    <property type="evidence" value="ECO:0007669"/>
    <property type="project" value="TreeGrafter"/>
</dbReference>
<dbReference type="FunFam" id="3.40.50.300:FF:000156">
    <property type="entry name" value="ATP-dependent DNA helicase recQ"/>
    <property type="match status" value="1"/>
</dbReference>
<dbReference type="KEGG" id="trz:GWP43_10090"/>
<evidence type="ECO:0000313" key="19">
    <source>
        <dbReference type="Proteomes" id="UP000464374"/>
    </source>
</evidence>
<evidence type="ECO:0000256" key="9">
    <source>
        <dbReference type="ARBA" id="ARBA00023125"/>
    </source>
</evidence>
<dbReference type="InterPro" id="IPR027417">
    <property type="entry name" value="P-loop_NTPase"/>
</dbReference>
<proteinExistence type="inferred from homology"/>
<feature type="domain" description="HRDC" evidence="15">
    <location>
        <begin position="580"/>
        <end position="655"/>
    </location>
</feature>
<dbReference type="Proteomes" id="UP000464374">
    <property type="component" value="Chromosome"/>
</dbReference>
<dbReference type="GO" id="GO:0006260">
    <property type="term" value="P:DNA replication"/>
    <property type="evidence" value="ECO:0007669"/>
    <property type="project" value="InterPro"/>
</dbReference>
<evidence type="ECO:0000259" key="17">
    <source>
        <dbReference type="PROSITE" id="PS51194"/>
    </source>
</evidence>
<keyword evidence="7 18" id="KW-0347">Helicase</keyword>
<evidence type="ECO:0000313" key="18">
    <source>
        <dbReference type="EMBL" id="QHX43730.1"/>
    </source>
</evidence>
<dbReference type="Pfam" id="PF00271">
    <property type="entry name" value="Helicase_C"/>
    <property type="match status" value="1"/>
</dbReference>
<dbReference type="PANTHER" id="PTHR13710:SF105">
    <property type="entry name" value="ATP-DEPENDENT DNA HELICASE Q1"/>
    <property type="match status" value="1"/>
</dbReference>
<dbReference type="InterPro" id="IPR001650">
    <property type="entry name" value="Helicase_C-like"/>
</dbReference>
<dbReference type="PROSITE" id="PS51192">
    <property type="entry name" value="HELICASE_ATP_BIND_1"/>
    <property type="match status" value="1"/>
</dbReference>
<dbReference type="Gene3D" id="1.10.10.10">
    <property type="entry name" value="Winged helix-like DNA-binding domain superfamily/Winged helix DNA-binding domain"/>
    <property type="match status" value="1"/>
</dbReference>
<evidence type="ECO:0000256" key="11">
    <source>
        <dbReference type="ARBA" id="ARBA00034617"/>
    </source>
</evidence>
<evidence type="ECO:0000256" key="13">
    <source>
        <dbReference type="ARBA" id="ARBA00044535"/>
    </source>
</evidence>
<protein>
    <recommendedName>
        <fullName evidence="13">ATP-dependent DNA helicase RecQ</fullName>
        <ecNumber evidence="12">5.6.2.4</ecNumber>
    </recommendedName>
    <alternativeName>
        <fullName evidence="14">DNA 3'-5' helicase RecQ</fullName>
    </alternativeName>
</protein>
<comment type="catalytic activity">
    <reaction evidence="11">
        <text>Couples ATP hydrolysis with the unwinding of duplex DNA by translocating in the 3'-5' direction.</text>
        <dbReference type="EC" id="5.6.2.4"/>
    </reaction>
</comment>
<dbReference type="SMART" id="SM00956">
    <property type="entry name" value="RQC"/>
    <property type="match status" value="1"/>
</dbReference>
<dbReference type="InterPro" id="IPR036388">
    <property type="entry name" value="WH-like_DNA-bd_sf"/>
</dbReference>
<dbReference type="Pfam" id="PF00570">
    <property type="entry name" value="HRDC"/>
    <property type="match status" value="1"/>
</dbReference>
<evidence type="ECO:0000256" key="2">
    <source>
        <dbReference type="ARBA" id="ARBA00001947"/>
    </source>
</evidence>
<dbReference type="SMART" id="SM00341">
    <property type="entry name" value="HRDC"/>
    <property type="match status" value="1"/>
</dbReference>
<evidence type="ECO:0000256" key="12">
    <source>
        <dbReference type="ARBA" id="ARBA00034808"/>
    </source>
</evidence>
<dbReference type="Pfam" id="PF09382">
    <property type="entry name" value="RQC"/>
    <property type="match status" value="1"/>
</dbReference>
<dbReference type="GO" id="GO:0016787">
    <property type="term" value="F:hydrolase activity"/>
    <property type="evidence" value="ECO:0007669"/>
    <property type="project" value="UniProtKB-KW"/>
</dbReference>
<comment type="cofactor">
    <cofactor evidence="1">
        <name>Mg(2+)</name>
        <dbReference type="ChEBI" id="CHEBI:18420"/>
    </cofactor>
</comment>
<keyword evidence="9" id="KW-0238">DNA-binding</keyword>
<dbReference type="Gene3D" id="3.40.50.300">
    <property type="entry name" value="P-loop containing nucleotide triphosphate hydrolases"/>
    <property type="match status" value="2"/>
</dbReference>
<dbReference type="InterPro" id="IPR010997">
    <property type="entry name" value="HRDC-like_sf"/>
</dbReference>
<evidence type="ECO:0000256" key="6">
    <source>
        <dbReference type="ARBA" id="ARBA00022801"/>
    </source>
</evidence>